<feature type="region of interest" description="Disordered" evidence="1">
    <location>
        <begin position="348"/>
        <end position="386"/>
    </location>
</feature>
<organism evidence="2 3">
    <name type="scientific">Scylla paramamosain</name>
    <name type="common">Mud crab</name>
    <dbReference type="NCBI Taxonomy" id="85552"/>
    <lineage>
        <taxon>Eukaryota</taxon>
        <taxon>Metazoa</taxon>
        <taxon>Ecdysozoa</taxon>
        <taxon>Arthropoda</taxon>
        <taxon>Crustacea</taxon>
        <taxon>Multicrustacea</taxon>
        <taxon>Malacostraca</taxon>
        <taxon>Eumalacostraca</taxon>
        <taxon>Eucarida</taxon>
        <taxon>Decapoda</taxon>
        <taxon>Pleocyemata</taxon>
        <taxon>Brachyura</taxon>
        <taxon>Eubrachyura</taxon>
        <taxon>Portunoidea</taxon>
        <taxon>Portunidae</taxon>
        <taxon>Portuninae</taxon>
        <taxon>Scylla</taxon>
    </lineage>
</organism>
<feature type="region of interest" description="Disordered" evidence="1">
    <location>
        <begin position="1"/>
        <end position="21"/>
    </location>
</feature>
<proteinExistence type="predicted"/>
<comment type="caution">
    <text evidence="2">The sequence shown here is derived from an EMBL/GenBank/DDBJ whole genome shotgun (WGS) entry which is preliminary data.</text>
</comment>
<feature type="region of interest" description="Disordered" evidence="1">
    <location>
        <begin position="531"/>
        <end position="586"/>
    </location>
</feature>
<accession>A0AAW0SUQ4</accession>
<keyword evidence="3" id="KW-1185">Reference proteome</keyword>
<reference evidence="2 3" key="1">
    <citation type="submission" date="2023-03" db="EMBL/GenBank/DDBJ databases">
        <title>High-quality genome of Scylla paramamosain provides insights in environmental adaptation.</title>
        <authorList>
            <person name="Zhang L."/>
        </authorList>
    </citation>
    <scope>NUCLEOTIDE SEQUENCE [LARGE SCALE GENOMIC DNA]</scope>
    <source>
        <strain evidence="2">LZ_2023a</strain>
        <tissue evidence="2">Muscle</tissue>
    </source>
</reference>
<feature type="compositionally biased region" description="Basic residues" evidence="1">
    <location>
        <begin position="644"/>
        <end position="662"/>
    </location>
</feature>
<feature type="region of interest" description="Disordered" evidence="1">
    <location>
        <begin position="491"/>
        <end position="513"/>
    </location>
</feature>
<dbReference type="Proteomes" id="UP001487740">
    <property type="component" value="Unassembled WGS sequence"/>
</dbReference>
<evidence type="ECO:0000313" key="2">
    <source>
        <dbReference type="EMBL" id="KAK8378552.1"/>
    </source>
</evidence>
<sequence length="824" mass="90675">MRSTMEDTSPRLTPPPKPAVLEVSTPKHAVSEVSLMCDSHSSFTWQALQQNPGSSNTSSQPKSNTKMVRITSGGQEVTQGTTRWPQPQPTQEFLCNIPRVAPSQPVVKGKGHSRSIVTPRSMPSHRVILEERENKGLQNTASPPYSNHPIQLAREYNPQLYSPVTHCTANSTTEAQEEPLQTDSSVGKLLIPSKERFSPASTLSHPLRMHQEPLLIVPPARIVRHDLVSACTNIVPSVTENVQQNRPADITISPHILPHSSDMKDSAEGDSSNNMLHTFPSSTSTSTAQTNTFTSPYPPVSLNIIPRTTTTVPLTPLTNTHKNAILINESLPHFQQTRPPSHYQGLCGNKDWSSPASSSVPVPSTSPYITQGPEYPQGQPGGHPDNHYSPVLPAVRLPYSPADPVVYRLIEDQKQQILKLTLDLQKIMERQAKQEKEEGKGTLTTNCQGRMMQKQNVLHQDAATQTEDTQQLAVQTVAVNTDISWPELIGSVKHQEKEKEEEDIPAYPRHSRVPGQEAWLRDISDGQESFSLHHHHRQPRDNGESASEMTPKDSQEDSELPNTQEWDQARPAPLSPIAPTNSGFTRVNAGDGWQEAVVGMDSGTPFVPSSIPPHTGTTFYHNVLTNIQQILHTSPAQGKQQQHHEHHHHHHQQRHDQHHHHQPVTTSLQQGMAARDSPGEATTPDPQIEAVRQQLVSFGISFLDPATLTPSSRPLVDSLYLPGLHNAVSLFQSSISTHIHHASDATAAKYLTDSQLAAIAAASPAMKKASNGSTDQPGSALPLSVPPIHQQHNQLYSLGVEDENSNCVSMTTRKFLKKYGLQED</sequence>
<evidence type="ECO:0000256" key="1">
    <source>
        <dbReference type="SAM" id="MobiDB-lite"/>
    </source>
</evidence>
<dbReference type="AlphaFoldDB" id="A0AAW0SUQ4"/>
<feature type="region of interest" description="Disordered" evidence="1">
    <location>
        <begin position="634"/>
        <end position="685"/>
    </location>
</feature>
<evidence type="ECO:0000313" key="3">
    <source>
        <dbReference type="Proteomes" id="UP001487740"/>
    </source>
</evidence>
<feature type="region of interest" description="Disordered" evidence="1">
    <location>
        <begin position="102"/>
        <end position="124"/>
    </location>
</feature>
<name>A0AAW0SUQ4_SCYPA</name>
<gene>
    <name evidence="2" type="ORF">O3P69_011212</name>
</gene>
<feature type="compositionally biased region" description="Low complexity" evidence="1">
    <location>
        <begin position="353"/>
        <end position="378"/>
    </location>
</feature>
<dbReference type="EMBL" id="JARAKH010000045">
    <property type="protein sequence ID" value="KAK8378552.1"/>
    <property type="molecule type" value="Genomic_DNA"/>
</dbReference>
<protein>
    <submittedName>
        <fullName evidence="2">Uncharacterized protein</fullName>
    </submittedName>
</protein>